<keyword evidence="5" id="KW-0963">Cytoplasm</keyword>
<dbReference type="GO" id="GO:0005093">
    <property type="term" value="F:Rab GDP-dissociation inhibitor activity"/>
    <property type="evidence" value="ECO:0007669"/>
    <property type="project" value="TreeGrafter"/>
</dbReference>
<dbReference type="PANTHER" id="PTHR11787:SF1">
    <property type="entry name" value="RAB GDP DISSOCIATION INHIBITOR BETA"/>
    <property type="match status" value="1"/>
</dbReference>
<evidence type="ECO:0000256" key="2">
    <source>
        <dbReference type="ARBA" id="ARBA00004555"/>
    </source>
</evidence>
<organism evidence="8 9">
    <name type="scientific">Nyctereutes procyonoides</name>
    <name type="common">Raccoon dog</name>
    <name type="synonym">Canis procyonoides</name>
    <dbReference type="NCBI Taxonomy" id="34880"/>
    <lineage>
        <taxon>Eukaryota</taxon>
        <taxon>Metazoa</taxon>
        <taxon>Chordata</taxon>
        <taxon>Craniata</taxon>
        <taxon>Vertebrata</taxon>
        <taxon>Euteleostomi</taxon>
        <taxon>Mammalia</taxon>
        <taxon>Eutheria</taxon>
        <taxon>Laurasiatheria</taxon>
        <taxon>Carnivora</taxon>
        <taxon>Caniformia</taxon>
        <taxon>Canidae</taxon>
        <taxon>Nyctereutes</taxon>
    </lineage>
</organism>
<dbReference type="Gene3D" id="3.30.519.10">
    <property type="entry name" value="Guanine Nucleotide Dissociation Inhibitor, domain 2"/>
    <property type="match status" value="1"/>
</dbReference>
<gene>
    <name evidence="8" type="ORF">NYPRO_LOCUS17717</name>
</gene>
<comment type="similarity">
    <text evidence="3">Belongs to the Rab GDI family.</text>
</comment>
<keyword evidence="4" id="KW-0343">GTPase activation</keyword>
<dbReference type="PANTHER" id="PTHR11787">
    <property type="entry name" value="RAB GDP-DISSOCIATION INHIBITOR"/>
    <property type="match status" value="1"/>
</dbReference>
<dbReference type="GO" id="GO:0016192">
    <property type="term" value="P:vesicle-mediated transport"/>
    <property type="evidence" value="ECO:0007669"/>
    <property type="project" value="TreeGrafter"/>
</dbReference>
<sequence length="351" mass="39915">MLGTGISDSYMDRNPYYGREGISITPLENLYKIFKIPILLYIEVTHYLDFKVTEGSFVCKGRKIYKVSSTDTETLAFNSMGLYGKCCFRKFLGCVANFDENDPRTLGSRPCYETTDRIKLYSESLARYGKNLYLYPVCGLGELPQRFARQSAIYGGTYMLNKLIEEIIAQNVKVIGMKSEGEVTGCKQLICDHNYVKDGVEIVLPQKVTWLSPLLSSAPVFHRSSSQMIVVLYICIISILGNAYIFVITTSQDTEHVHPHHCLVLTSRNYFHICIFLLNGNVFIPYDLRINKKLEGEGVLTSVLSFFYLSRLYPDPNHSLVMLDNIDISHHLSVIPLVFCTILCIVCFFDE</sequence>
<dbReference type="GO" id="GO:0005096">
    <property type="term" value="F:GTPase activator activity"/>
    <property type="evidence" value="ECO:0007669"/>
    <property type="project" value="UniProtKB-KW"/>
</dbReference>
<evidence type="ECO:0000256" key="5">
    <source>
        <dbReference type="ARBA" id="ARBA00022490"/>
    </source>
</evidence>
<proteinExistence type="inferred from homology"/>
<name>A0A811Z8T9_NYCPR</name>
<evidence type="ECO:0000256" key="1">
    <source>
        <dbReference type="ARBA" id="ARBA00004496"/>
    </source>
</evidence>
<comment type="subcellular location">
    <subcellularLocation>
        <location evidence="1">Cytoplasm</location>
    </subcellularLocation>
    <subcellularLocation>
        <location evidence="2">Golgi apparatus</location>
    </subcellularLocation>
</comment>
<evidence type="ECO:0000256" key="4">
    <source>
        <dbReference type="ARBA" id="ARBA00022468"/>
    </source>
</evidence>
<dbReference type="GO" id="GO:0007264">
    <property type="term" value="P:small GTPase-mediated signal transduction"/>
    <property type="evidence" value="ECO:0007669"/>
    <property type="project" value="InterPro"/>
</dbReference>
<feature type="transmembrane region" description="Helical" evidence="7">
    <location>
        <begin position="269"/>
        <end position="286"/>
    </location>
</feature>
<evidence type="ECO:0000256" key="7">
    <source>
        <dbReference type="SAM" id="Phobius"/>
    </source>
</evidence>
<comment type="caution">
    <text evidence="8">The sequence shown here is derived from an EMBL/GenBank/DDBJ whole genome shotgun (WGS) entry which is preliminary data.</text>
</comment>
<dbReference type="Gene3D" id="1.10.405.10">
    <property type="entry name" value="Guanine Nucleotide Dissociation Inhibitor, domain 1"/>
    <property type="match status" value="2"/>
</dbReference>
<keyword evidence="6" id="KW-0333">Golgi apparatus</keyword>
<feature type="transmembrane region" description="Helical" evidence="7">
    <location>
        <begin position="230"/>
        <end position="249"/>
    </location>
</feature>
<evidence type="ECO:0000313" key="9">
    <source>
        <dbReference type="Proteomes" id="UP000645828"/>
    </source>
</evidence>
<dbReference type="Proteomes" id="UP000645828">
    <property type="component" value="Unassembled WGS sequence"/>
</dbReference>
<dbReference type="GO" id="GO:0005737">
    <property type="term" value="C:cytoplasm"/>
    <property type="evidence" value="ECO:0007669"/>
    <property type="project" value="TreeGrafter"/>
</dbReference>
<keyword evidence="9" id="KW-1185">Reference proteome</keyword>
<evidence type="ECO:0000313" key="8">
    <source>
        <dbReference type="EMBL" id="CAD7684924.1"/>
    </source>
</evidence>
<reference evidence="8" key="1">
    <citation type="submission" date="2020-12" db="EMBL/GenBank/DDBJ databases">
        <authorList>
            <consortium name="Molecular Ecology Group"/>
        </authorList>
    </citation>
    <scope>NUCLEOTIDE SEQUENCE</scope>
    <source>
        <strain evidence="8">TBG_1078</strain>
    </source>
</reference>
<dbReference type="SUPFAM" id="SSF51905">
    <property type="entry name" value="FAD/NAD(P)-binding domain"/>
    <property type="match status" value="1"/>
</dbReference>
<dbReference type="Gene3D" id="3.50.50.60">
    <property type="entry name" value="FAD/NAD(P)-binding domain"/>
    <property type="match status" value="1"/>
</dbReference>
<evidence type="ECO:0000256" key="6">
    <source>
        <dbReference type="ARBA" id="ARBA00023034"/>
    </source>
</evidence>
<protein>
    <submittedName>
        <fullName evidence="8">(raccoon dog) hypothetical protein</fullName>
    </submittedName>
</protein>
<dbReference type="Pfam" id="PF00996">
    <property type="entry name" value="GDI"/>
    <property type="match status" value="2"/>
</dbReference>
<dbReference type="InterPro" id="IPR036188">
    <property type="entry name" value="FAD/NAD-bd_sf"/>
</dbReference>
<keyword evidence="7" id="KW-1133">Transmembrane helix</keyword>
<evidence type="ECO:0000256" key="3">
    <source>
        <dbReference type="ARBA" id="ARBA00005593"/>
    </source>
</evidence>
<keyword evidence="7" id="KW-0472">Membrane</keyword>
<keyword evidence="7" id="KW-0812">Transmembrane</keyword>
<dbReference type="AlphaFoldDB" id="A0A811Z8T9"/>
<dbReference type="InterPro" id="IPR018203">
    <property type="entry name" value="GDP_dissociation_inhibitor"/>
</dbReference>
<dbReference type="EMBL" id="CAJHUB010000760">
    <property type="protein sequence ID" value="CAD7684924.1"/>
    <property type="molecule type" value="Genomic_DNA"/>
</dbReference>
<feature type="transmembrane region" description="Helical" evidence="7">
    <location>
        <begin position="328"/>
        <end position="349"/>
    </location>
</feature>
<accession>A0A811Z8T9</accession>